<dbReference type="OrthoDB" id="421803at2"/>
<dbReference type="STRING" id="167539.Pro_0524"/>
<dbReference type="eggNOG" id="COG0582">
    <property type="taxonomic scope" value="Bacteria"/>
</dbReference>
<gene>
    <name evidence="3" type="ordered locus">Pro_0524</name>
</gene>
<keyword evidence="1" id="KW-0233">DNA recombination</keyword>
<dbReference type="InterPro" id="IPR013762">
    <property type="entry name" value="Integrase-like_cat_sf"/>
</dbReference>
<dbReference type="GO" id="GO:0006310">
    <property type="term" value="P:DNA recombination"/>
    <property type="evidence" value="ECO:0007669"/>
    <property type="project" value="UniProtKB-KW"/>
</dbReference>
<dbReference type="GO" id="GO:0003677">
    <property type="term" value="F:DNA binding"/>
    <property type="evidence" value="ECO:0007669"/>
    <property type="project" value="InterPro"/>
</dbReference>
<dbReference type="RefSeq" id="WP_011124678.1">
    <property type="nucleotide sequence ID" value="NC_005042.1"/>
</dbReference>
<dbReference type="PATRIC" id="fig|167539.5.peg.538"/>
<dbReference type="Gene3D" id="1.10.443.10">
    <property type="entry name" value="Intergrase catalytic core"/>
    <property type="match status" value="1"/>
</dbReference>
<proteinExistence type="predicted"/>
<evidence type="ECO:0000256" key="1">
    <source>
        <dbReference type="ARBA" id="ARBA00023172"/>
    </source>
</evidence>
<dbReference type="AlphaFoldDB" id="Q7VD59"/>
<evidence type="ECO:0000313" key="3">
    <source>
        <dbReference type="EMBL" id="AAP99569.1"/>
    </source>
</evidence>
<dbReference type="SUPFAM" id="SSF56349">
    <property type="entry name" value="DNA breaking-rejoining enzymes"/>
    <property type="match status" value="1"/>
</dbReference>
<protein>
    <submittedName>
        <fullName evidence="3">XisA-like site specific recombinase from phage integrase family</fullName>
    </submittedName>
</protein>
<evidence type="ECO:0000259" key="2">
    <source>
        <dbReference type="PROSITE" id="PS51898"/>
    </source>
</evidence>
<dbReference type="PROSITE" id="PS51898">
    <property type="entry name" value="TYR_RECOMBINASE"/>
    <property type="match status" value="1"/>
</dbReference>
<reference evidence="3 4" key="1">
    <citation type="journal article" date="2003" name="Proc. Natl. Acad. Sci. U.S.A.">
        <title>Genome sequence of the cyanobacterium Prochlorococcus marinus SS120, a nearly minimal oxyphototrophic genome.</title>
        <authorList>
            <person name="Dufresne A."/>
            <person name="Salanoubat M."/>
            <person name="Partensky F."/>
            <person name="Artiguenave F."/>
            <person name="Axmann I.M."/>
            <person name="Barbe V."/>
            <person name="Duprat S."/>
            <person name="Galperin M.Y."/>
            <person name="Koonin E.V."/>
            <person name="Le Gall F."/>
            <person name="Makarova K.S."/>
            <person name="Ostrowski M."/>
            <person name="Oztas S."/>
            <person name="Robert C."/>
            <person name="Rogozin I.B."/>
            <person name="Scanlan D.J."/>
            <person name="Tandeau de Marsac N."/>
            <person name="Weissenbach J."/>
            <person name="Wincker P."/>
            <person name="Wolf Y.I."/>
            <person name="Hess W.R."/>
        </authorList>
    </citation>
    <scope>NUCLEOTIDE SEQUENCE [LARGE SCALE GENOMIC DNA]</scope>
    <source>
        <strain evidence="4">SARG / CCMP1375 / SS120</strain>
    </source>
</reference>
<dbReference type="InterPro" id="IPR002104">
    <property type="entry name" value="Integrase_catalytic"/>
</dbReference>
<feature type="domain" description="Tyr recombinase" evidence="2">
    <location>
        <begin position="204"/>
        <end position="378"/>
    </location>
</feature>
<dbReference type="Proteomes" id="UP000001420">
    <property type="component" value="Chromosome"/>
</dbReference>
<accession>Q7VD59</accession>
<dbReference type="CDD" id="cd00796">
    <property type="entry name" value="INT_Rci_Hp1_C"/>
    <property type="match status" value="1"/>
</dbReference>
<organism evidence="3 4">
    <name type="scientific">Prochlorococcus marinus (strain SARG / CCMP1375 / SS120)</name>
    <dbReference type="NCBI Taxonomy" id="167539"/>
    <lineage>
        <taxon>Bacteria</taxon>
        <taxon>Bacillati</taxon>
        <taxon>Cyanobacteriota</taxon>
        <taxon>Cyanophyceae</taxon>
        <taxon>Synechococcales</taxon>
        <taxon>Prochlorococcaceae</taxon>
        <taxon>Prochlorococcus</taxon>
    </lineage>
</organism>
<dbReference type="HOGENOM" id="CLU_051798_0_0_3"/>
<dbReference type="EMBL" id="AE017126">
    <property type="protein sequence ID" value="AAP99569.1"/>
    <property type="molecule type" value="Genomic_DNA"/>
</dbReference>
<dbReference type="GO" id="GO:0015074">
    <property type="term" value="P:DNA integration"/>
    <property type="evidence" value="ECO:0007669"/>
    <property type="project" value="InterPro"/>
</dbReference>
<dbReference type="KEGG" id="pma:Pro_0524"/>
<keyword evidence="4" id="KW-1185">Reference proteome</keyword>
<name>Q7VD59_PROMA</name>
<dbReference type="InterPro" id="IPR011010">
    <property type="entry name" value="DNA_brk_join_enz"/>
</dbReference>
<dbReference type="EnsemblBacteria" id="AAP99569">
    <property type="protein sequence ID" value="AAP99569"/>
    <property type="gene ID" value="Pro_0524"/>
</dbReference>
<evidence type="ECO:0000313" key="4">
    <source>
        <dbReference type="Proteomes" id="UP000001420"/>
    </source>
</evidence>
<sequence>MNFTSELLIVNQKIASKGIKLRIEQRGKRLCLRGPLPCQKNPNKTKDQRISLGLDANIKELQQAEKTLHFLYLQIQHNQFDWKHWSTSKSKISTNKKFLDVEEAIKDFELFFFNDPIRNKSKAGSRTNWKCAYLPYLRRLSIIAQSNNESLNKNLFLKTLSSYSENSRSRQQCGTTLKALAKYSDIQLPENWRDLAYGYGLHQARFRKLPSDSLIEKTFFMIPNPRWRLVYGLMATYGLRNHEVFFCDLSCLSEGEDKILRVFPNTKTGEHQVWPFQPEWINRFKLNALSYETNLLPEINTDLNKTTLQNVGRRVSEQFRRYNLPLTPYDLRHAWAVRTIHIGLPDSVAARMMGHSVAIHTRTYHHWITRRDQQQAVDKALGGKNL</sequence>
<dbReference type="Pfam" id="PF00589">
    <property type="entry name" value="Phage_integrase"/>
    <property type="match status" value="1"/>
</dbReference>